<gene>
    <name evidence="2" type="ORF">CVT25_014508</name>
</gene>
<sequence length="409" mass="46949">MQALLVLPYLENIYFEFDNDFSAFEALGINRFSRLRQLRLSYRSYIALEEATKFPDHIAQLIRESPLLSHLELIGPLFNMDHFSFQNLTKLVPSHQPLRLESLRVSNAVMGQESMIHLRSLSSLALRYNEALLSNFEDFDAQKVDNTIDAMRKEEIKLKELSIDRLSESLCRFLASFSGLQSISIGHEDGYNHLQLDRSTSDIFFQHVLLRHSQTLKTLILRTRSPNNSLVFNHNRANPFKVCPNLTRCGITVLIDDTPSCLGKALESIVASGVQLDILNIWYSDFNSPPPGCMNGYYSFEEKAQMLAHMWVKSLLIDDPHLYPREIHLPEIYQTRRKGAQLNDPYKLVPSEKIPGRYVYRVPEDIELAQLSELANDRDGTDEDDGYDSEGPEDPNEHVKRACVYSYDS</sequence>
<evidence type="ECO:0000313" key="2">
    <source>
        <dbReference type="EMBL" id="PPQ68047.1"/>
    </source>
</evidence>
<dbReference type="Proteomes" id="UP000283269">
    <property type="component" value="Unassembled WGS sequence"/>
</dbReference>
<evidence type="ECO:0000256" key="1">
    <source>
        <dbReference type="SAM" id="MobiDB-lite"/>
    </source>
</evidence>
<protein>
    <recommendedName>
        <fullName evidence="4">F-box domain-containing protein</fullName>
    </recommendedName>
</protein>
<comment type="caution">
    <text evidence="2">The sequence shown here is derived from an EMBL/GenBank/DDBJ whole genome shotgun (WGS) entry which is preliminary data.</text>
</comment>
<dbReference type="InParanoid" id="A0A409VP79"/>
<dbReference type="OrthoDB" id="2986625at2759"/>
<dbReference type="AlphaFoldDB" id="A0A409VP79"/>
<organism evidence="2 3">
    <name type="scientific">Psilocybe cyanescens</name>
    <dbReference type="NCBI Taxonomy" id="93625"/>
    <lineage>
        <taxon>Eukaryota</taxon>
        <taxon>Fungi</taxon>
        <taxon>Dikarya</taxon>
        <taxon>Basidiomycota</taxon>
        <taxon>Agaricomycotina</taxon>
        <taxon>Agaricomycetes</taxon>
        <taxon>Agaricomycetidae</taxon>
        <taxon>Agaricales</taxon>
        <taxon>Agaricineae</taxon>
        <taxon>Strophariaceae</taxon>
        <taxon>Psilocybe</taxon>
    </lineage>
</organism>
<reference evidence="2 3" key="1">
    <citation type="journal article" date="2018" name="Evol. Lett.">
        <title>Horizontal gene cluster transfer increased hallucinogenic mushroom diversity.</title>
        <authorList>
            <person name="Reynolds H.T."/>
            <person name="Vijayakumar V."/>
            <person name="Gluck-Thaler E."/>
            <person name="Korotkin H.B."/>
            <person name="Matheny P.B."/>
            <person name="Slot J.C."/>
        </authorList>
    </citation>
    <scope>NUCLEOTIDE SEQUENCE [LARGE SCALE GENOMIC DNA]</scope>
    <source>
        <strain evidence="2 3">2631</strain>
    </source>
</reference>
<feature type="compositionally biased region" description="Acidic residues" evidence="1">
    <location>
        <begin position="380"/>
        <end position="394"/>
    </location>
</feature>
<evidence type="ECO:0000313" key="3">
    <source>
        <dbReference type="Proteomes" id="UP000283269"/>
    </source>
</evidence>
<keyword evidence="3" id="KW-1185">Reference proteome</keyword>
<feature type="region of interest" description="Disordered" evidence="1">
    <location>
        <begin position="371"/>
        <end position="409"/>
    </location>
</feature>
<dbReference type="STRING" id="93625.A0A409VP79"/>
<name>A0A409VP79_PSICY</name>
<evidence type="ECO:0008006" key="4">
    <source>
        <dbReference type="Google" id="ProtNLM"/>
    </source>
</evidence>
<accession>A0A409VP79</accession>
<dbReference type="EMBL" id="NHYD01003965">
    <property type="protein sequence ID" value="PPQ68047.1"/>
    <property type="molecule type" value="Genomic_DNA"/>
</dbReference>
<proteinExistence type="predicted"/>
<dbReference type="SUPFAM" id="SSF52047">
    <property type="entry name" value="RNI-like"/>
    <property type="match status" value="1"/>
</dbReference>